<feature type="domain" description="Metallo-beta-lactamase" evidence="5">
    <location>
        <begin position="36"/>
        <end position="215"/>
    </location>
</feature>
<dbReference type="NCBIfam" id="TIGR00649">
    <property type="entry name" value="MG423"/>
    <property type="match status" value="1"/>
</dbReference>
<keyword evidence="3" id="KW-0378">Hydrolase</keyword>
<evidence type="ECO:0000256" key="4">
    <source>
        <dbReference type="ARBA" id="ARBA00022884"/>
    </source>
</evidence>
<dbReference type="Gene3D" id="3.10.20.580">
    <property type="match status" value="1"/>
</dbReference>
<organism evidence="6 7">
    <name type="scientific">bacterium (Candidatus Gribaldobacteria) CG08_land_8_20_14_0_20_39_15</name>
    <dbReference type="NCBI Taxonomy" id="2014273"/>
    <lineage>
        <taxon>Bacteria</taxon>
        <taxon>Candidatus Gribaldobacteria</taxon>
    </lineage>
</organism>
<dbReference type="Pfam" id="PF00753">
    <property type="entry name" value="Lactamase_B"/>
    <property type="match status" value="1"/>
</dbReference>
<keyword evidence="4" id="KW-0694">RNA-binding</keyword>
<dbReference type="EMBL" id="PEXQ01000049">
    <property type="protein sequence ID" value="PIU15217.1"/>
    <property type="molecule type" value="Genomic_DNA"/>
</dbReference>
<evidence type="ECO:0000313" key="7">
    <source>
        <dbReference type="Proteomes" id="UP000229784"/>
    </source>
</evidence>
<dbReference type="SUPFAM" id="SSF56281">
    <property type="entry name" value="Metallo-hydrolase/oxidoreductase"/>
    <property type="match status" value="1"/>
</dbReference>
<dbReference type="InterPro" id="IPR004613">
    <property type="entry name" value="RNase_J"/>
</dbReference>
<name>A0A2M6XUB9_9BACT</name>
<dbReference type="InterPro" id="IPR001279">
    <property type="entry name" value="Metallo-B-lactamas"/>
</dbReference>
<evidence type="ECO:0000259" key="5">
    <source>
        <dbReference type="SMART" id="SM00849"/>
    </source>
</evidence>
<gene>
    <name evidence="6" type="ORF">COT20_02045</name>
</gene>
<dbReference type="AlphaFoldDB" id="A0A2M6XUB9"/>
<dbReference type="Gene3D" id="3.40.50.10710">
    <property type="entry name" value="Metallo-hydrolase/oxidoreductase"/>
    <property type="match status" value="1"/>
</dbReference>
<dbReference type="Proteomes" id="UP000229784">
    <property type="component" value="Unassembled WGS sequence"/>
</dbReference>
<dbReference type="InterPro" id="IPR036866">
    <property type="entry name" value="RibonucZ/Hydroxyglut_hydro"/>
</dbReference>
<dbReference type="Pfam" id="PF22505">
    <property type="entry name" value="RNase_J_b_CASP"/>
    <property type="match status" value="1"/>
</dbReference>
<keyword evidence="2" id="KW-0540">Nuclease</keyword>
<protein>
    <submittedName>
        <fullName evidence="6">Ribonuclease J</fullName>
    </submittedName>
</protein>
<sequence length="576" mass="64906">MESQKNIQTKPTIKRTMRKAAPCLRIIPLGGMEEVGRNMTVFEYDKDIVILDMGIQFPEEDMPGIDYIIPSISYLKGKEKNIKAVIFSHGHLDHIGAAPLLLPKLGYPPVMGRDLTIAMIKKRMEDFERNSAKRLDIIKINSVNDRFNLGKFRIGFFNVEHSIVDAVGVIIGTPQGTIVHPGDWTMEKNPMSGQPLTYHHLSKLPRPKILMLESLGATNSSPEMVSEKKMYANLEKLIAQAQGKVIIGTFASQIRRISHLFKYAKQIGKKIALDGYSMKINVEIARELGYIKDVKETIITVNNINKYPDEKIIVICTGAQGEGNAVLSRIVSDDHKFIKIRKNDTIIFSSSVIPGNERTIQRLKDNLYRKCDNVVHSDIMDVHASGHCNADSIKEIIKQIQPDFFLPVYANYYVLKEAANLAKGIGFPEKNIFVLDNGSIIEFCDKETRVLNKKVDTGYVFVDGLGIGDIGEVVLRDRQVLSQDGMFVIIAVVDRQLGKVKGSPDIISRGFVYLRESKELLRKVRRKVIGIVDKAASPNNVINPDYIKEEIRNQIGEFLFYKTQRRPMVLPVVIEV</sequence>
<dbReference type="InterPro" id="IPR055132">
    <property type="entry name" value="RNase_J_b_CASP"/>
</dbReference>
<dbReference type="InterPro" id="IPR041636">
    <property type="entry name" value="RNase_J_C"/>
</dbReference>
<dbReference type="Pfam" id="PF17770">
    <property type="entry name" value="RNase_J_C"/>
    <property type="match status" value="1"/>
</dbReference>
<dbReference type="PANTHER" id="PTHR43694:SF1">
    <property type="entry name" value="RIBONUCLEASE J"/>
    <property type="match status" value="1"/>
</dbReference>
<evidence type="ECO:0000256" key="3">
    <source>
        <dbReference type="ARBA" id="ARBA00022839"/>
    </source>
</evidence>
<keyword evidence="3" id="KW-0269">Exonuclease</keyword>
<dbReference type="InterPro" id="IPR042173">
    <property type="entry name" value="RNase_J_2"/>
</dbReference>
<dbReference type="CDD" id="cd07714">
    <property type="entry name" value="RNaseJ_MBL-fold"/>
    <property type="match status" value="1"/>
</dbReference>
<dbReference type="SMART" id="SM00849">
    <property type="entry name" value="Lactamase_B"/>
    <property type="match status" value="1"/>
</dbReference>
<keyword evidence="1" id="KW-0963">Cytoplasm</keyword>
<dbReference type="GO" id="GO:0004527">
    <property type="term" value="F:exonuclease activity"/>
    <property type="evidence" value="ECO:0007669"/>
    <property type="project" value="UniProtKB-KW"/>
</dbReference>
<dbReference type="GO" id="GO:0003723">
    <property type="term" value="F:RNA binding"/>
    <property type="evidence" value="ECO:0007669"/>
    <property type="project" value="UniProtKB-KW"/>
</dbReference>
<dbReference type="GO" id="GO:0046872">
    <property type="term" value="F:metal ion binding"/>
    <property type="evidence" value="ECO:0007669"/>
    <property type="project" value="InterPro"/>
</dbReference>
<evidence type="ECO:0000313" key="6">
    <source>
        <dbReference type="EMBL" id="PIU15217.1"/>
    </source>
</evidence>
<dbReference type="PANTHER" id="PTHR43694">
    <property type="entry name" value="RIBONUCLEASE J"/>
    <property type="match status" value="1"/>
</dbReference>
<comment type="caution">
    <text evidence="6">The sequence shown here is derived from an EMBL/GenBank/DDBJ whole genome shotgun (WGS) entry which is preliminary data.</text>
</comment>
<proteinExistence type="predicted"/>
<dbReference type="Gene3D" id="3.60.15.10">
    <property type="entry name" value="Ribonuclease Z/Hydroxyacylglutathione hydrolase-like"/>
    <property type="match status" value="1"/>
</dbReference>
<evidence type="ECO:0000256" key="2">
    <source>
        <dbReference type="ARBA" id="ARBA00022722"/>
    </source>
</evidence>
<accession>A0A2M6XUB9</accession>
<reference evidence="7" key="1">
    <citation type="submission" date="2017-09" db="EMBL/GenBank/DDBJ databases">
        <title>Depth-based differentiation of microbial function through sediment-hosted aquifers and enrichment of novel symbionts in the deep terrestrial subsurface.</title>
        <authorList>
            <person name="Probst A.J."/>
            <person name="Ladd B."/>
            <person name="Jarett J.K."/>
            <person name="Geller-Mcgrath D.E."/>
            <person name="Sieber C.M.K."/>
            <person name="Emerson J.B."/>
            <person name="Anantharaman K."/>
            <person name="Thomas B.C."/>
            <person name="Malmstrom R."/>
            <person name="Stieglmeier M."/>
            <person name="Klingl A."/>
            <person name="Woyke T."/>
            <person name="Ryan C.M."/>
            <person name="Banfield J.F."/>
        </authorList>
    </citation>
    <scope>NUCLEOTIDE SEQUENCE [LARGE SCALE GENOMIC DNA]</scope>
</reference>
<evidence type="ECO:0000256" key="1">
    <source>
        <dbReference type="ARBA" id="ARBA00022490"/>
    </source>
</evidence>